<proteinExistence type="predicted"/>
<gene>
    <name evidence="1" type="ORF">Pa4123_81970</name>
</gene>
<name>A0ABQ5R825_9ACTN</name>
<dbReference type="Proteomes" id="UP001144280">
    <property type="component" value="Unassembled WGS sequence"/>
</dbReference>
<accession>A0ABQ5R825</accession>
<sequence length="105" mass="11904">MGWWRRRGLRRSLQRLLKNTTNGRTGARFAHDEPCSCPTPWSHIESTANGFPMAAVKSEHYSVMTNPDLGPLVARCTVCHAHYPYPWVVDTTTGPMPFGFDQRSQ</sequence>
<organism evidence="1 2">
    <name type="scientific">Phytohabitans aurantiacus</name>
    <dbReference type="NCBI Taxonomy" id="3016789"/>
    <lineage>
        <taxon>Bacteria</taxon>
        <taxon>Bacillati</taxon>
        <taxon>Actinomycetota</taxon>
        <taxon>Actinomycetes</taxon>
        <taxon>Micromonosporales</taxon>
        <taxon>Micromonosporaceae</taxon>
    </lineage>
</organism>
<comment type="caution">
    <text evidence="1">The sequence shown here is derived from an EMBL/GenBank/DDBJ whole genome shotgun (WGS) entry which is preliminary data.</text>
</comment>
<dbReference type="EMBL" id="BSDI01000072">
    <property type="protein sequence ID" value="GLI02919.1"/>
    <property type="molecule type" value="Genomic_DNA"/>
</dbReference>
<protein>
    <submittedName>
        <fullName evidence="1">Uncharacterized protein</fullName>
    </submittedName>
</protein>
<keyword evidence="2" id="KW-1185">Reference proteome</keyword>
<evidence type="ECO:0000313" key="1">
    <source>
        <dbReference type="EMBL" id="GLI02919.1"/>
    </source>
</evidence>
<reference evidence="1" key="1">
    <citation type="submission" date="2022-12" db="EMBL/GenBank/DDBJ databases">
        <title>New Phytohabitans aurantiacus sp. RD004123 nov., an actinomycete isolated from soil.</title>
        <authorList>
            <person name="Triningsih D.W."/>
            <person name="Harunari E."/>
            <person name="Igarashi Y."/>
        </authorList>
    </citation>
    <scope>NUCLEOTIDE SEQUENCE</scope>
    <source>
        <strain evidence="1">RD004123</strain>
    </source>
</reference>
<evidence type="ECO:0000313" key="2">
    <source>
        <dbReference type="Proteomes" id="UP001144280"/>
    </source>
</evidence>